<protein>
    <submittedName>
        <fullName evidence="2">Transcriptional regulator, BadM/Rrf2 family</fullName>
    </submittedName>
</protein>
<reference evidence="3" key="1">
    <citation type="submission" date="2016-11" db="EMBL/GenBank/DDBJ databases">
        <authorList>
            <person name="Varghese N."/>
            <person name="Submissions S."/>
        </authorList>
    </citation>
    <scope>NUCLEOTIDE SEQUENCE [LARGE SCALE GENOMIC DNA]</scope>
    <source>
        <strain evidence="3">DSM 16057</strain>
    </source>
</reference>
<dbReference type="AlphaFoldDB" id="A0A1M6IDG7"/>
<dbReference type="PANTHER" id="PTHR33221">
    <property type="entry name" value="WINGED HELIX-TURN-HELIX TRANSCRIPTIONAL REGULATOR, RRF2 FAMILY"/>
    <property type="match status" value="1"/>
</dbReference>
<dbReference type="GO" id="GO:0005829">
    <property type="term" value="C:cytosol"/>
    <property type="evidence" value="ECO:0007669"/>
    <property type="project" value="TreeGrafter"/>
</dbReference>
<dbReference type="GO" id="GO:0003677">
    <property type="term" value="F:DNA binding"/>
    <property type="evidence" value="ECO:0007669"/>
    <property type="project" value="UniProtKB-KW"/>
</dbReference>
<dbReference type="SUPFAM" id="SSF46785">
    <property type="entry name" value="Winged helix' DNA-binding domain"/>
    <property type="match status" value="1"/>
</dbReference>
<dbReference type="PANTHER" id="PTHR33221:SF5">
    <property type="entry name" value="HTH-TYPE TRANSCRIPTIONAL REGULATOR ISCR"/>
    <property type="match status" value="1"/>
</dbReference>
<dbReference type="STRING" id="1121432.SAMN02745219_02288"/>
<dbReference type="InterPro" id="IPR036388">
    <property type="entry name" value="WH-like_DNA-bd_sf"/>
</dbReference>
<accession>A0A1M6IDG7</accession>
<dbReference type="OrthoDB" id="9808360at2"/>
<gene>
    <name evidence="2" type="ORF">SAMN02745219_02288</name>
</gene>
<organism evidence="2 3">
    <name type="scientific">Desulfofundulus thermosubterraneus DSM 16057</name>
    <dbReference type="NCBI Taxonomy" id="1121432"/>
    <lineage>
        <taxon>Bacteria</taxon>
        <taxon>Bacillati</taxon>
        <taxon>Bacillota</taxon>
        <taxon>Clostridia</taxon>
        <taxon>Eubacteriales</taxon>
        <taxon>Peptococcaceae</taxon>
        <taxon>Desulfofundulus</taxon>
    </lineage>
</organism>
<dbReference type="Gene3D" id="1.10.10.10">
    <property type="entry name" value="Winged helix-like DNA-binding domain superfamily/Winged helix DNA-binding domain"/>
    <property type="match status" value="1"/>
</dbReference>
<evidence type="ECO:0000256" key="1">
    <source>
        <dbReference type="ARBA" id="ARBA00023125"/>
    </source>
</evidence>
<dbReference type="InterPro" id="IPR000944">
    <property type="entry name" value="Tscrpt_reg_Rrf2"/>
</dbReference>
<dbReference type="Pfam" id="PF02082">
    <property type="entry name" value="Rrf2"/>
    <property type="match status" value="1"/>
</dbReference>
<dbReference type="FunFam" id="1.10.10.10:FF:000164">
    <property type="entry name" value="Transcriptional regulator, Rrf2 family"/>
    <property type="match status" value="1"/>
</dbReference>
<evidence type="ECO:0000313" key="2">
    <source>
        <dbReference type="EMBL" id="SHJ32502.1"/>
    </source>
</evidence>
<dbReference type="Proteomes" id="UP000184529">
    <property type="component" value="Unassembled WGS sequence"/>
</dbReference>
<evidence type="ECO:0000313" key="3">
    <source>
        <dbReference type="Proteomes" id="UP000184529"/>
    </source>
</evidence>
<keyword evidence="1" id="KW-0238">DNA-binding</keyword>
<dbReference type="InterPro" id="IPR036390">
    <property type="entry name" value="WH_DNA-bd_sf"/>
</dbReference>
<proteinExistence type="predicted"/>
<dbReference type="InterPro" id="IPR030489">
    <property type="entry name" value="TR_Rrf2-type_CS"/>
</dbReference>
<dbReference type="EMBL" id="FQZM01000028">
    <property type="protein sequence ID" value="SHJ32502.1"/>
    <property type="molecule type" value="Genomic_DNA"/>
</dbReference>
<dbReference type="NCBIfam" id="TIGR00738">
    <property type="entry name" value="rrf2_super"/>
    <property type="match status" value="1"/>
</dbReference>
<dbReference type="RefSeq" id="WP_072869723.1">
    <property type="nucleotide sequence ID" value="NZ_FQZM01000028.1"/>
</dbReference>
<dbReference type="GO" id="GO:0003700">
    <property type="term" value="F:DNA-binding transcription factor activity"/>
    <property type="evidence" value="ECO:0007669"/>
    <property type="project" value="TreeGrafter"/>
</dbReference>
<keyword evidence="3" id="KW-1185">Reference proteome</keyword>
<dbReference type="PROSITE" id="PS01332">
    <property type="entry name" value="HTH_RRF2_1"/>
    <property type="match status" value="1"/>
</dbReference>
<sequence>MRLSTRGHYGLKAMFDLAQHYGTEPIPLKSVAERQNLSEHYLEQLIARLRKAGLVKSVRGAQGGYILAREPGKITVGEIIRALEGPIAPVECVKEVDPKECDQADYCISRMVWARVRDSIAGVLDSISLADMCREAAKIHQTKSFDHNRGGWTLYDP</sequence>
<name>A0A1M6IDG7_9FIRM</name>
<dbReference type="PROSITE" id="PS51197">
    <property type="entry name" value="HTH_RRF2_2"/>
    <property type="match status" value="1"/>
</dbReference>